<comment type="caution">
    <text evidence="2">The sequence shown here is derived from an EMBL/GenBank/DDBJ whole genome shotgun (WGS) entry which is preliminary data.</text>
</comment>
<evidence type="ECO:0000313" key="2">
    <source>
        <dbReference type="EMBL" id="KAG9393443.1"/>
    </source>
</evidence>
<name>A0A8J6E1G4_9EUKA</name>
<sequence length="567" mass="60798">MDLGFTTANLLEPAHRGVVLECAAVSSRLDAVFELHSQISPLNNRLKKTCPSQDAYLTFNDYEYLRMYYSYQFTPSGVITISLADKSSYSILETENAVIMSYACTMPVSTDTVSFHTMSVSSSAATFACRHIIPVDECLTAMELAVEISRPLVICGTGDGGALAQLSFAHAFAMLLDYPGSALDHTVALTNQDRKRIARLRKSYLAKTRPPKMMCVTFGATPVFEPGQKLPAAPGGLVPSPLAVHWHNFFNPSDYEAGLAGSDVPAVYMSSFTVPGSLYIIHAPPSPEYVDLVSTLAEQAAEAAQPKSNPIPPAAWGQTAQLRFCEDTGLFHAVVTKAEKPLFLALHEKWADERVDPTVAELGCRAALIDRLLAARVMPFEPRVVVESTESIDTIGTASSLIKPKLTFSNVELACSAIVSGSIHGVYSLTTAVTFLDIQTYVRSLAGYAPLAPALAPASKCGVSFTGASTALYLNPFLKFFGPLGGPAPILPVGLLSFRVILRNFVSGKTRSSSNEMMKGSMKQAVAWGAIGGVAYGPPGALLGGLWGSFKGSKKVKKEFDRSRQGR</sequence>
<proteinExistence type="predicted"/>
<protein>
    <submittedName>
        <fullName evidence="2">Uncharacterized protein</fullName>
    </submittedName>
</protein>
<evidence type="ECO:0000256" key="1">
    <source>
        <dbReference type="SAM" id="Phobius"/>
    </source>
</evidence>
<dbReference type="Proteomes" id="UP000717585">
    <property type="component" value="Unassembled WGS sequence"/>
</dbReference>
<keyword evidence="3" id="KW-1185">Reference proteome</keyword>
<keyword evidence="1" id="KW-0812">Transmembrane</keyword>
<accession>A0A8J6E1G4</accession>
<reference evidence="2" key="1">
    <citation type="submission" date="2021-05" db="EMBL/GenBank/DDBJ databases">
        <title>A free-living protist that lacks canonical eukaryotic 1 DNA replication and segregation systems.</title>
        <authorList>
            <person name="Salas-Leiva D.E."/>
            <person name="Tromer E.C."/>
            <person name="Curtis B.A."/>
            <person name="Jerlstrom-Hultqvist J."/>
            <person name="Kolisko M."/>
            <person name="Yi Z."/>
            <person name="Salas-Leiva J.S."/>
            <person name="Gallot-Lavallee L."/>
            <person name="Kops G.J.P.L."/>
            <person name="Archibald J.M."/>
            <person name="Simpson A.G.B."/>
            <person name="Roger A.J."/>
        </authorList>
    </citation>
    <scope>NUCLEOTIDE SEQUENCE</scope>
    <source>
        <strain evidence="2">BICM</strain>
    </source>
</reference>
<dbReference type="AlphaFoldDB" id="A0A8J6E1G4"/>
<organism evidence="2 3">
    <name type="scientific">Carpediemonas membranifera</name>
    <dbReference type="NCBI Taxonomy" id="201153"/>
    <lineage>
        <taxon>Eukaryota</taxon>
        <taxon>Metamonada</taxon>
        <taxon>Carpediemonas-like organisms</taxon>
        <taxon>Carpediemonas</taxon>
    </lineage>
</organism>
<evidence type="ECO:0000313" key="3">
    <source>
        <dbReference type="Proteomes" id="UP000717585"/>
    </source>
</evidence>
<gene>
    <name evidence="2" type="ORF">J8273_3582</name>
</gene>
<keyword evidence="1" id="KW-0472">Membrane</keyword>
<keyword evidence="1" id="KW-1133">Transmembrane helix</keyword>
<dbReference type="EMBL" id="JAHDYR010000025">
    <property type="protein sequence ID" value="KAG9393443.1"/>
    <property type="molecule type" value="Genomic_DNA"/>
</dbReference>
<feature type="transmembrane region" description="Helical" evidence="1">
    <location>
        <begin position="525"/>
        <end position="548"/>
    </location>
</feature>